<accession>A0ABD6C872</accession>
<dbReference type="InterPro" id="IPR018357">
    <property type="entry name" value="Hexapep_transf_CS"/>
</dbReference>
<dbReference type="AlphaFoldDB" id="A0ABD6C872"/>
<dbReference type="SUPFAM" id="SSF51161">
    <property type="entry name" value="Trimeric LpxA-like enzymes"/>
    <property type="match status" value="1"/>
</dbReference>
<keyword evidence="2" id="KW-0012">Acyltransferase</keyword>
<dbReference type="InterPro" id="IPR050179">
    <property type="entry name" value="Trans_hexapeptide_repeat"/>
</dbReference>
<evidence type="ECO:0000256" key="1">
    <source>
        <dbReference type="ARBA" id="ARBA00022679"/>
    </source>
</evidence>
<keyword evidence="1" id="KW-0808">Transferase</keyword>
<evidence type="ECO:0000313" key="3">
    <source>
        <dbReference type="Proteomes" id="UP001597119"/>
    </source>
</evidence>
<comment type="caution">
    <text evidence="2">The sequence shown here is derived from an EMBL/GenBank/DDBJ whole genome shotgun (WGS) entry which is preliminary data.</text>
</comment>
<dbReference type="Pfam" id="PF00132">
    <property type="entry name" value="Hexapep"/>
    <property type="match status" value="1"/>
</dbReference>
<reference evidence="2 3" key="1">
    <citation type="journal article" date="2019" name="Int. J. Syst. Evol. Microbiol.">
        <title>The Global Catalogue of Microorganisms (GCM) 10K type strain sequencing project: providing services to taxonomists for standard genome sequencing and annotation.</title>
        <authorList>
            <consortium name="The Broad Institute Genomics Platform"/>
            <consortium name="The Broad Institute Genome Sequencing Center for Infectious Disease"/>
            <person name="Wu L."/>
            <person name="Ma J."/>
        </authorList>
    </citation>
    <scope>NUCLEOTIDE SEQUENCE [LARGE SCALE GENOMIC DNA]</scope>
    <source>
        <strain evidence="2 3">CGMCC 1.12125</strain>
    </source>
</reference>
<proteinExistence type="predicted"/>
<keyword evidence="3" id="KW-1185">Reference proteome</keyword>
<dbReference type="PANTHER" id="PTHR43300">
    <property type="entry name" value="ACETYLTRANSFERASE"/>
    <property type="match status" value="1"/>
</dbReference>
<evidence type="ECO:0000313" key="2">
    <source>
        <dbReference type="EMBL" id="MFD1585901.1"/>
    </source>
</evidence>
<dbReference type="InterPro" id="IPR001451">
    <property type="entry name" value="Hexapep"/>
</dbReference>
<dbReference type="Gene3D" id="2.160.10.10">
    <property type="entry name" value="Hexapeptide repeat proteins"/>
    <property type="match status" value="1"/>
</dbReference>
<gene>
    <name evidence="2" type="ORF">ACFR9U_02825</name>
</gene>
<name>A0ABD6C872_9EURY</name>
<dbReference type="Proteomes" id="UP001597119">
    <property type="component" value="Unassembled WGS sequence"/>
</dbReference>
<dbReference type="PROSITE" id="PS00101">
    <property type="entry name" value="HEXAPEP_TRANSFERASES"/>
    <property type="match status" value="1"/>
</dbReference>
<dbReference type="GO" id="GO:0016746">
    <property type="term" value="F:acyltransferase activity"/>
    <property type="evidence" value="ECO:0007669"/>
    <property type="project" value="UniProtKB-KW"/>
</dbReference>
<protein>
    <submittedName>
        <fullName evidence="2">Acyltransferase</fullName>
    </submittedName>
</protein>
<organism evidence="2 3">
    <name type="scientific">Halorientalis brevis</name>
    <dbReference type="NCBI Taxonomy" id="1126241"/>
    <lineage>
        <taxon>Archaea</taxon>
        <taxon>Methanobacteriati</taxon>
        <taxon>Methanobacteriota</taxon>
        <taxon>Stenosarchaea group</taxon>
        <taxon>Halobacteria</taxon>
        <taxon>Halobacteriales</taxon>
        <taxon>Haloarculaceae</taxon>
        <taxon>Halorientalis</taxon>
    </lineage>
</organism>
<dbReference type="EMBL" id="JBHUDJ010000001">
    <property type="protein sequence ID" value="MFD1585901.1"/>
    <property type="molecule type" value="Genomic_DNA"/>
</dbReference>
<dbReference type="RefSeq" id="WP_282594221.1">
    <property type="nucleotide sequence ID" value="NZ_JALLGV010000003.1"/>
</dbReference>
<dbReference type="CDD" id="cd04647">
    <property type="entry name" value="LbH_MAT_like"/>
    <property type="match status" value="1"/>
</dbReference>
<sequence length="132" mass="14279">MGNDPRERFEEWEQPEIVDGELTEYNWLVNNPSGLQLEEYVDIGAFTVINAHAGVTIETGVQIGPHCDIHSKSTIDGESGTIHIREGARIGSHTTVLPGVEIGRDALVGSHSLVRDDVPDGAFYKGVPATSN</sequence>
<dbReference type="InterPro" id="IPR011004">
    <property type="entry name" value="Trimer_LpxA-like_sf"/>
</dbReference>